<evidence type="ECO:0000256" key="1">
    <source>
        <dbReference type="SAM" id="MobiDB-lite"/>
    </source>
</evidence>
<evidence type="ECO:0000256" key="2">
    <source>
        <dbReference type="SAM" id="Phobius"/>
    </source>
</evidence>
<keyword evidence="4" id="KW-1185">Reference proteome</keyword>
<proteinExistence type="predicted"/>
<feature type="transmembrane region" description="Helical" evidence="2">
    <location>
        <begin position="103"/>
        <end position="125"/>
    </location>
</feature>
<accession>A0ABT3CK85</accession>
<keyword evidence="2" id="KW-1133">Transmembrane helix</keyword>
<sequence>MTNLPGGGREFGGSNPIGPDNSPPPSGAGGWQPPPSGGGWPPAPANWQQPAPPAQPGPPPAPGAWQGPPPVGPPAGWPPAGPGPAPGGWPPGPPPRGRSRRPLIITIVAGVAVLVVVGIVLAVTLTGSGGGPGAGSAGDTVKGYLEALAKGDAETALSYSDDQPASKEFLTDDILKQQIAKWPITNIRILNDDGNASSLGMAQVHVAANFGDKTSDATLQLKRSNNRWRLDSAALKLQPSPGIGSEAAATTMTFFGKPVGDGTTYVFPGWIDVGSSNPYVEVKAQPLLLDSLTSYTPWVQADFSINDAGNKAVMDAIADVYASCQKSNQLSPPPPCPESIRNSDGSLVDGTISWGVADLSQVKLQSFDPYHLTMMFFGKVTIPLGARDTSGSQTTGSLSPFVTGTADLTKTPPALDFQN</sequence>
<feature type="compositionally biased region" description="Gly residues" evidence="1">
    <location>
        <begin position="1"/>
        <end position="11"/>
    </location>
</feature>
<comment type="caution">
    <text evidence="3">The sequence shown here is derived from an EMBL/GenBank/DDBJ whole genome shotgun (WGS) entry which is preliminary data.</text>
</comment>
<protein>
    <submittedName>
        <fullName evidence="3">DUF4878 domain-containing protein</fullName>
    </submittedName>
</protein>
<organism evidence="3 4">
    <name type="scientific">Mycolicibacterium komossense</name>
    <dbReference type="NCBI Taxonomy" id="1779"/>
    <lineage>
        <taxon>Bacteria</taxon>
        <taxon>Bacillati</taxon>
        <taxon>Actinomycetota</taxon>
        <taxon>Actinomycetes</taxon>
        <taxon>Mycobacteriales</taxon>
        <taxon>Mycobacteriaceae</taxon>
        <taxon>Mycolicibacterium</taxon>
    </lineage>
</organism>
<feature type="region of interest" description="Disordered" evidence="1">
    <location>
        <begin position="1"/>
        <end position="97"/>
    </location>
</feature>
<dbReference type="RefSeq" id="WP_264071123.1">
    <property type="nucleotide sequence ID" value="NZ_JACKTY010000047.1"/>
</dbReference>
<name>A0ABT3CK85_9MYCO</name>
<reference evidence="3 4" key="1">
    <citation type="journal article" date="2022" name="BMC Genomics">
        <title>Comparative genome analysis of mycobacteria focusing on tRNA and non-coding RNA.</title>
        <authorList>
            <person name="Behra P.R.K."/>
            <person name="Pettersson B.M.F."/>
            <person name="Ramesh M."/>
            <person name="Das S."/>
            <person name="Dasgupta S."/>
            <person name="Kirsebom L.A."/>
        </authorList>
    </citation>
    <scope>NUCLEOTIDE SEQUENCE [LARGE SCALE GENOMIC DNA]</scope>
    <source>
        <strain evidence="3 4">DSM 44078</strain>
    </source>
</reference>
<gene>
    <name evidence="3" type="ORF">H7J73_27990</name>
</gene>
<feature type="compositionally biased region" description="Pro residues" evidence="1">
    <location>
        <begin position="21"/>
        <end position="96"/>
    </location>
</feature>
<evidence type="ECO:0000313" key="4">
    <source>
        <dbReference type="Proteomes" id="UP001526201"/>
    </source>
</evidence>
<keyword evidence="2" id="KW-0812">Transmembrane</keyword>
<dbReference type="Proteomes" id="UP001526201">
    <property type="component" value="Unassembled WGS sequence"/>
</dbReference>
<keyword evidence="2" id="KW-0472">Membrane</keyword>
<dbReference type="EMBL" id="JACKTY010000047">
    <property type="protein sequence ID" value="MCV7229855.1"/>
    <property type="molecule type" value="Genomic_DNA"/>
</dbReference>
<evidence type="ECO:0000313" key="3">
    <source>
        <dbReference type="EMBL" id="MCV7229855.1"/>
    </source>
</evidence>